<dbReference type="Proteomes" id="UP001140206">
    <property type="component" value="Chromosome 2"/>
</dbReference>
<comment type="subcellular location">
    <subcellularLocation>
        <location evidence="1">Nucleus</location>
    </subcellularLocation>
</comment>
<evidence type="ECO:0000313" key="8">
    <source>
        <dbReference type="EMBL" id="KAJ4786131.1"/>
    </source>
</evidence>
<evidence type="ECO:0000256" key="3">
    <source>
        <dbReference type="ARBA" id="ARBA00023015"/>
    </source>
</evidence>
<evidence type="ECO:0000259" key="7">
    <source>
        <dbReference type="PROSITE" id="PS50888"/>
    </source>
</evidence>
<comment type="caution">
    <text evidence="8">The sequence shown here is derived from an EMBL/GenBank/DDBJ whole genome shotgun (WGS) entry which is preliminary data.</text>
</comment>
<name>A0AAV8F650_9POAL</name>
<evidence type="ECO:0000256" key="5">
    <source>
        <dbReference type="ARBA" id="ARBA00023242"/>
    </source>
</evidence>
<reference evidence="8" key="1">
    <citation type="submission" date="2022-08" db="EMBL/GenBank/DDBJ databases">
        <authorList>
            <person name="Marques A."/>
        </authorList>
    </citation>
    <scope>NUCLEOTIDE SEQUENCE</scope>
    <source>
        <strain evidence="8">RhyPub2mFocal</strain>
        <tissue evidence="8">Leaves</tissue>
    </source>
</reference>
<keyword evidence="9" id="KW-1185">Reference proteome</keyword>
<dbReference type="InterPro" id="IPR036638">
    <property type="entry name" value="HLH_DNA-bd_sf"/>
</dbReference>
<evidence type="ECO:0000313" key="9">
    <source>
        <dbReference type="Proteomes" id="UP001140206"/>
    </source>
</evidence>
<feature type="compositionally biased region" description="Low complexity" evidence="6">
    <location>
        <begin position="444"/>
        <end position="464"/>
    </location>
</feature>
<proteinExistence type="inferred from homology"/>
<feature type="compositionally biased region" description="Polar residues" evidence="6">
    <location>
        <begin position="15"/>
        <end position="31"/>
    </location>
</feature>
<dbReference type="GO" id="GO:0003700">
    <property type="term" value="F:DNA-binding transcription factor activity"/>
    <property type="evidence" value="ECO:0007669"/>
    <property type="project" value="InterPro"/>
</dbReference>
<dbReference type="AlphaFoldDB" id="A0AAV8F650"/>
<dbReference type="Pfam" id="PF00010">
    <property type="entry name" value="HLH"/>
    <property type="match status" value="1"/>
</dbReference>
<dbReference type="CDD" id="cd11445">
    <property type="entry name" value="bHLH_AtPIF_like"/>
    <property type="match status" value="1"/>
</dbReference>
<protein>
    <submittedName>
        <fullName evidence="8">Transcription factor PIF3</fullName>
    </submittedName>
</protein>
<dbReference type="EMBL" id="JAMFTS010000002">
    <property type="protein sequence ID" value="KAJ4786131.1"/>
    <property type="molecule type" value="Genomic_DNA"/>
</dbReference>
<comment type="similarity">
    <text evidence="2">Belongs to the bHLH protein family.</text>
</comment>
<gene>
    <name evidence="8" type="ORF">LUZ62_037377</name>
</gene>
<feature type="region of interest" description="Disordered" evidence="6">
    <location>
        <begin position="242"/>
        <end position="309"/>
    </location>
</feature>
<keyword evidence="5" id="KW-0539">Nucleus</keyword>
<dbReference type="PANTHER" id="PTHR46807:SF1">
    <property type="entry name" value="TRANSCRIPTION FACTOR PIF3"/>
    <property type="match status" value="1"/>
</dbReference>
<feature type="compositionally biased region" description="Polar residues" evidence="6">
    <location>
        <begin position="242"/>
        <end position="253"/>
    </location>
</feature>
<feature type="compositionally biased region" description="Basic and acidic residues" evidence="6">
    <location>
        <begin position="295"/>
        <end position="309"/>
    </location>
</feature>
<dbReference type="Gene3D" id="4.10.280.10">
    <property type="entry name" value="Helix-loop-helix DNA-binding domain"/>
    <property type="match status" value="1"/>
</dbReference>
<dbReference type="InterPro" id="IPR047265">
    <property type="entry name" value="PIF1-like_bHLH"/>
</dbReference>
<accession>A0AAV8F650</accession>
<evidence type="ECO:0000256" key="2">
    <source>
        <dbReference type="ARBA" id="ARBA00005510"/>
    </source>
</evidence>
<dbReference type="FunFam" id="4.10.280.10:FF:000004">
    <property type="entry name" value="Basic helix-loop-helix transcription factor"/>
    <property type="match status" value="1"/>
</dbReference>
<dbReference type="InterPro" id="IPR044273">
    <property type="entry name" value="PIF3-like"/>
</dbReference>
<dbReference type="SMART" id="SM00353">
    <property type="entry name" value="HLH"/>
    <property type="match status" value="1"/>
</dbReference>
<dbReference type="InterPro" id="IPR011598">
    <property type="entry name" value="bHLH_dom"/>
</dbReference>
<feature type="region of interest" description="Disordered" evidence="6">
    <location>
        <begin position="441"/>
        <end position="484"/>
    </location>
</feature>
<dbReference type="SUPFAM" id="SSF47459">
    <property type="entry name" value="HLH, helix-loop-helix DNA-binding domain"/>
    <property type="match status" value="1"/>
</dbReference>
<dbReference type="GO" id="GO:0046983">
    <property type="term" value="F:protein dimerization activity"/>
    <property type="evidence" value="ECO:0007669"/>
    <property type="project" value="InterPro"/>
</dbReference>
<evidence type="ECO:0000256" key="1">
    <source>
        <dbReference type="ARBA" id="ARBA00004123"/>
    </source>
</evidence>
<sequence length="484" mass="52241">MPLSELLAKKGNKPKSGTATHPSTMNNSSSPFYLSDNEFAELVWENGHISMHDHSTRPKKFSETVQGRDPHAITSDMGIGCNISNDKGKNDELMANEFYGNDFLRAEDEELVPWIHDPLGDPLQSSPLRPPDPLHTDFCSDFFEEFAGVNPGTSNLTGTQSTTGVGVGAGAGASAEPSKGETCVTNFSLFKERVASGARASTSNMCGLDHRNATNRVTVRADEKDTSKKHETILASSSVCSVNDKGFQNTNPKHTGKRKIREGEESSSNTEEMEDESAEEKRVTIGRGASAKKSRAAEVHNLSERRRRERINEKMKALQELIPNCSKADKASMLEDAIEYLKTLQLQVQMMSMGNGMFMAPPVMIPPMMQPLRGPPIAHYPPLGLGMYQVGMYPPLHNSPAVPIPQMHPQQFIPVPPAMHGMVAPTPLHPQVQVPASVNPRPTAVVSSSEDAAAVGAGASVNSALGRENGGGNPTVPDPKAEML</sequence>
<dbReference type="PROSITE" id="PS50888">
    <property type="entry name" value="BHLH"/>
    <property type="match status" value="1"/>
</dbReference>
<dbReference type="GO" id="GO:0005634">
    <property type="term" value="C:nucleus"/>
    <property type="evidence" value="ECO:0007669"/>
    <property type="project" value="UniProtKB-SubCell"/>
</dbReference>
<evidence type="ECO:0000256" key="6">
    <source>
        <dbReference type="SAM" id="MobiDB-lite"/>
    </source>
</evidence>
<feature type="domain" description="BHLH" evidence="7">
    <location>
        <begin position="295"/>
        <end position="344"/>
    </location>
</feature>
<organism evidence="8 9">
    <name type="scientific">Rhynchospora pubera</name>
    <dbReference type="NCBI Taxonomy" id="906938"/>
    <lineage>
        <taxon>Eukaryota</taxon>
        <taxon>Viridiplantae</taxon>
        <taxon>Streptophyta</taxon>
        <taxon>Embryophyta</taxon>
        <taxon>Tracheophyta</taxon>
        <taxon>Spermatophyta</taxon>
        <taxon>Magnoliopsida</taxon>
        <taxon>Liliopsida</taxon>
        <taxon>Poales</taxon>
        <taxon>Cyperaceae</taxon>
        <taxon>Cyperoideae</taxon>
        <taxon>Rhynchosporeae</taxon>
        <taxon>Rhynchospora</taxon>
    </lineage>
</organism>
<evidence type="ECO:0000256" key="4">
    <source>
        <dbReference type="ARBA" id="ARBA00023163"/>
    </source>
</evidence>
<feature type="region of interest" description="Disordered" evidence="6">
    <location>
        <begin position="1"/>
        <end position="31"/>
    </location>
</feature>
<keyword evidence="4" id="KW-0804">Transcription</keyword>
<keyword evidence="3" id="KW-0805">Transcription regulation</keyword>
<dbReference type="PANTHER" id="PTHR46807">
    <property type="entry name" value="TRANSCRIPTION FACTOR PIF3"/>
    <property type="match status" value="1"/>
</dbReference>